<dbReference type="Pfam" id="PF02534">
    <property type="entry name" value="T4SS-DNA_transf"/>
    <property type="match status" value="1"/>
</dbReference>
<dbReference type="RefSeq" id="WP_243918522.1">
    <property type="nucleotide sequence ID" value="NZ_JALHLG010000005.1"/>
</dbReference>
<comment type="subcellular location">
    <subcellularLocation>
        <location evidence="1">Cell membrane</location>
        <topology evidence="1">Multi-pass membrane protein</topology>
    </subcellularLocation>
</comment>
<dbReference type="PANTHER" id="PTHR37937:SF1">
    <property type="entry name" value="CONJUGATIVE TRANSFER: DNA TRANSPORT"/>
    <property type="match status" value="1"/>
</dbReference>
<reference evidence="7 8" key="1">
    <citation type="submission" date="2022-04" db="EMBL/GenBank/DDBJ databases">
        <title>Identification of a novel bacterium isolated from mangrove sediments.</title>
        <authorList>
            <person name="Pan X."/>
        </authorList>
    </citation>
    <scope>NUCLEOTIDE SEQUENCE [LARGE SCALE GENOMIC DNA]</scope>
    <source>
        <strain evidence="7 8">B2638</strain>
    </source>
</reference>
<comment type="caution">
    <text evidence="7">The sequence shown here is derived from an EMBL/GenBank/DDBJ whole genome shotgun (WGS) entry which is preliminary data.</text>
</comment>
<dbReference type="PANTHER" id="PTHR37937">
    <property type="entry name" value="CONJUGATIVE TRANSFER: DNA TRANSPORT"/>
    <property type="match status" value="1"/>
</dbReference>
<evidence type="ECO:0000256" key="6">
    <source>
        <dbReference type="ARBA" id="ARBA00023136"/>
    </source>
</evidence>
<evidence type="ECO:0000256" key="5">
    <source>
        <dbReference type="ARBA" id="ARBA00022989"/>
    </source>
</evidence>
<evidence type="ECO:0000256" key="2">
    <source>
        <dbReference type="ARBA" id="ARBA00008806"/>
    </source>
</evidence>
<dbReference type="SUPFAM" id="SSF52540">
    <property type="entry name" value="P-loop containing nucleoside triphosphate hydrolases"/>
    <property type="match status" value="1"/>
</dbReference>
<dbReference type="Gene3D" id="3.40.50.300">
    <property type="entry name" value="P-loop containing nucleotide triphosphate hydrolases"/>
    <property type="match status" value="1"/>
</dbReference>
<dbReference type="Proteomes" id="UP001202281">
    <property type="component" value="Unassembled WGS sequence"/>
</dbReference>
<evidence type="ECO:0000256" key="3">
    <source>
        <dbReference type="ARBA" id="ARBA00022475"/>
    </source>
</evidence>
<protein>
    <submittedName>
        <fullName evidence="7">Type IV secretory system conjugative DNA transfer family protein</fullName>
    </submittedName>
</protein>
<keyword evidence="8" id="KW-1185">Reference proteome</keyword>
<organism evidence="7 8">
    <name type="scientific">Novosphingobium beihaiensis</name>
    <dbReference type="NCBI Taxonomy" id="2930389"/>
    <lineage>
        <taxon>Bacteria</taxon>
        <taxon>Pseudomonadati</taxon>
        <taxon>Pseudomonadota</taxon>
        <taxon>Alphaproteobacteria</taxon>
        <taxon>Sphingomonadales</taxon>
        <taxon>Sphingomonadaceae</taxon>
        <taxon>Novosphingobium</taxon>
    </lineage>
</organism>
<keyword evidence="5" id="KW-1133">Transmembrane helix</keyword>
<dbReference type="CDD" id="cd01127">
    <property type="entry name" value="TrwB_TraG_TraD_VirD4"/>
    <property type="match status" value="1"/>
</dbReference>
<evidence type="ECO:0000313" key="7">
    <source>
        <dbReference type="EMBL" id="MCJ2186245.1"/>
    </source>
</evidence>
<proteinExistence type="inferred from homology"/>
<keyword evidence="3" id="KW-1003">Cell membrane</keyword>
<dbReference type="InterPro" id="IPR003688">
    <property type="entry name" value="TraG/VirD4"/>
</dbReference>
<evidence type="ECO:0000256" key="4">
    <source>
        <dbReference type="ARBA" id="ARBA00022692"/>
    </source>
</evidence>
<dbReference type="InterPro" id="IPR051539">
    <property type="entry name" value="T4SS-coupling_protein"/>
</dbReference>
<dbReference type="EMBL" id="JALHLG010000005">
    <property type="protein sequence ID" value="MCJ2186245.1"/>
    <property type="molecule type" value="Genomic_DNA"/>
</dbReference>
<comment type="similarity">
    <text evidence="2">Belongs to the VirD4/TraG family.</text>
</comment>
<evidence type="ECO:0000313" key="8">
    <source>
        <dbReference type="Proteomes" id="UP001202281"/>
    </source>
</evidence>
<name>A0ABT0BMG6_9SPHN</name>
<gene>
    <name evidence="7" type="ORF">MTR66_05370</name>
</gene>
<keyword evidence="4" id="KW-0812">Transmembrane</keyword>
<keyword evidence="6" id="KW-0472">Membrane</keyword>
<accession>A0ABT0BMG6</accession>
<dbReference type="InterPro" id="IPR027417">
    <property type="entry name" value="P-loop_NTPase"/>
</dbReference>
<evidence type="ECO:0000256" key="1">
    <source>
        <dbReference type="ARBA" id="ARBA00004651"/>
    </source>
</evidence>
<sequence length="539" mass="59956">MTTKDFIARNERFRHGSAHWASERELKREGYFTRTAQSVHIGFAYGRAIYWNGDSGGLINAGPRSGKFTGVIGFAACTGFSQNNQVFLDVKSEIAMVGRDQTAEMRPCYFWAPHKRFCRPQHNIDLMSHITLDSPTLIADITLQFENSLPESGGGNAKFFELSAQRLCKSIGLSGVESEGAFSFRTFKNNLDLLLQDNEETDALIDRMSASRFADVRAAAGEIANGIASGSNAFLSVVAEAQNAFRCLSDPDLLSSISPPFHLTLEEFCDSEGANLYLMPLPDFVKSWAPVIRIFLGNLKLLKSRRPNARKQDWWIDEAPLLAPFPLLAEVLNLGAGQGVRAFIVTQSFKQMKSIVTDGDTLLPAGAGMQIYFGVRDDETASRLSKAIGSETLYFDDDLKRSEAALQTKQTIRRLLAGGDPLKLGMEYAHHKRASQHRSQQERPLIRPDEIRHLPRGKAIIFLDGLSGPVLADLIAYFENRPMTGRFQSNPHHAPKGMDKVRVKTRLGHAWWTVREKPAPPQFAHLPQYADAPYTVVEA</sequence>